<proteinExistence type="predicted"/>
<gene>
    <name evidence="1" type="ORF">METZ01_LOCUS182022</name>
</gene>
<feature type="non-terminal residue" evidence="1">
    <location>
        <position position="1"/>
    </location>
</feature>
<dbReference type="SUPFAM" id="SSF53448">
    <property type="entry name" value="Nucleotide-diphospho-sugar transferases"/>
    <property type="match status" value="1"/>
</dbReference>
<evidence type="ECO:0008006" key="2">
    <source>
        <dbReference type="Google" id="ProtNLM"/>
    </source>
</evidence>
<dbReference type="AlphaFoldDB" id="A0A382CSN6"/>
<sequence>VGCSSVEQLSIFLVIKQVSPSYSNMPSNKVTNDRVLICVISHDYEIPTSTILADLREFVQDLDHEVLYFSSQKNKSSQKNFFKIDSSKQKKIGSHFIFESLGYGELQKLAFHYSIKHKFDTVVVLHQKGNIFQELLGSLNSFLPRNDAQVFLGSRFISKEGILETKTPALKKWGSKIITFLQNKILNSSFSDFHSRYRSFSVEALKLVPFQFNSDGYEFDSEILIQLWASGCNIVEVPIPFKYGENIRQENSLSYVWKLLKTTCCYRLHQMSLFYDRKFDLESGFAKYKLKKGFPSTHEFAIQSINSDSRVLDIGCGNSLVAGELKKGGCYVEAIDYEKPQGEQIIDRFTKMDINDSDANIAVSEFDNILLLDVLEHVEDPEAFVLRLRINAKGKNPKFIVSVPNVAFFVVRIQLLFGNFNYGIRGTLDLGHRRLFTFGSIQQLFLQAGYRIQTIKGIPAPFPLAVGENWLSRCLLIINQMLIKLFPRVFAYQIILIASPSPTLDDLWDKNRT</sequence>
<organism evidence="1">
    <name type="scientific">marine metagenome</name>
    <dbReference type="NCBI Taxonomy" id="408172"/>
    <lineage>
        <taxon>unclassified sequences</taxon>
        <taxon>metagenomes</taxon>
        <taxon>ecological metagenomes</taxon>
    </lineage>
</organism>
<name>A0A382CSN6_9ZZZZ</name>
<reference evidence="1" key="1">
    <citation type="submission" date="2018-05" db="EMBL/GenBank/DDBJ databases">
        <authorList>
            <person name="Lanie J.A."/>
            <person name="Ng W.-L."/>
            <person name="Kazmierczak K.M."/>
            <person name="Andrzejewski T.M."/>
            <person name="Davidsen T.M."/>
            <person name="Wayne K.J."/>
            <person name="Tettelin H."/>
            <person name="Glass J.I."/>
            <person name="Rusch D."/>
            <person name="Podicherti R."/>
            <person name="Tsui H.-C.T."/>
            <person name="Winkler M.E."/>
        </authorList>
    </citation>
    <scope>NUCLEOTIDE SEQUENCE</scope>
</reference>
<dbReference type="InterPro" id="IPR029063">
    <property type="entry name" value="SAM-dependent_MTases_sf"/>
</dbReference>
<protein>
    <recommendedName>
        <fullName evidence="2">Methyltransferase type 11 domain-containing protein</fullName>
    </recommendedName>
</protein>
<dbReference type="Gene3D" id="3.40.50.150">
    <property type="entry name" value="Vaccinia Virus protein VP39"/>
    <property type="match status" value="1"/>
</dbReference>
<dbReference type="InterPro" id="IPR029044">
    <property type="entry name" value="Nucleotide-diphossugar_trans"/>
</dbReference>
<dbReference type="Pfam" id="PF13489">
    <property type="entry name" value="Methyltransf_23"/>
    <property type="match status" value="1"/>
</dbReference>
<evidence type="ECO:0000313" key="1">
    <source>
        <dbReference type="EMBL" id="SVB29168.1"/>
    </source>
</evidence>
<dbReference type="EMBL" id="UINC01035952">
    <property type="protein sequence ID" value="SVB29168.1"/>
    <property type="molecule type" value="Genomic_DNA"/>
</dbReference>
<accession>A0A382CSN6</accession>
<dbReference type="SUPFAM" id="SSF53335">
    <property type="entry name" value="S-adenosyl-L-methionine-dependent methyltransferases"/>
    <property type="match status" value="1"/>
</dbReference>